<dbReference type="Proteomes" id="UP001165780">
    <property type="component" value="Unplaced"/>
</dbReference>
<keyword evidence="2" id="KW-1185">Reference proteome</keyword>
<evidence type="ECO:0000313" key="3">
    <source>
        <dbReference type="RefSeq" id="XP_053758873.1"/>
    </source>
</evidence>
<evidence type="ECO:0000256" key="1">
    <source>
        <dbReference type="SAM" id="MobiDB-lite"/>
    </source>
</evidence>
<sequence length="300" mass="31438">MEEDQGAHEGLGRKERFLSVEGVHSTEQAAGGKLGHRPCSGHPAVRGVTITSPAVARSRTPQASTSVVHGEVRSGWQEAASPWGARSYGRATRWEGQRLRHRLGSLESEAGRVQARARETRDVAGVGQPPCRGLGQRGRRRVPGALACGCERGRRPEAAGAGPLGGAWVPAPAGRAGSRVGAAGADWLAGARAGRAAAARRGRSPRSLASASAARRRAPPARPPPPVPPAGGHHEHRPAVQEQAGDPRPGPRPDPDPAEDKQVRARRRSPRGRLSPIVPPTPPAPRRDPAPAGRHPALSR</sequence>
<protein>
    <submittedName>
        <fullName evidence="3">Translation initiation factor IF-2-like</fullName>
    </submittedName>
</protein>
<feature type="region of interest" description="Disordered" evidence="1">
    <location>
        <begin position="1"/>
        <end position="70"/>
    </location>
</feature>
<name>A0A9W2VKK7_PANPR</name>
<proteinExistence type="predicted"/>
<feature type="compositionally biased region" description="Basic and acidic residues" evidence="1">
    <location>
        <begin position="249"/>
        <end position="263"/>
    </location>
</feature>
<feature type="compositionally biased region" description="Low complexity" evidence="1">
    <location>
        <begin position="290"/>
        <end position="300"/>
    </location>
</feature>
<gene>
    <name evidence="3" type="primary">LOC128777120</name>
</gene>
<accession>A0A9W2VKK7</accession>
<feature type="compositionally biased region" description="Pro residues" evidence="1">
    <location>
        <begin position="220"/>
        <end position="229"/>
    </location>
</feature>
<feature type="compositionally biased region" description="Basic and acidic residues" evidence="1">
    <location>
        <begin position="1"/>
        <end position="18"/>
    </location>
</feature>
<dbReference type="AlphaFoldDB" id="A0A9W2VKK7"/>
<organism evidence="2 3">
    <name type="scientific">Panthera pardus</name>
    <name type="common">Leopard</name>
    <name type="synonym">Felis pardus</name>
    <dbReference type="NCBI Taxonomy" id="9691"/>
    <lineage>
        <taxon>Eukaryota</taxon>
        <taxon>Metazoa</taxon>
        <taxon>Chordata</taxon>
        <taxon>Craniata</taxon>
        <taxon>Vertebrata</taxon>
        <taxon>Euteleostomi</taxon>
        <taxon>Mammalia</taxon>
        <taxon>Eutheria</taxon>
        <taxon>Laurasiatheria</taxon>
        <taxon>Carnivora</taxon>
        <taxon>Feliformia</taxon>
        <taxon>Felidae</taxon>
        <taxon>Pantherinae</taxon>
        <taxon>Panthera</taxon>
    </lineage>
</organism>
<reference evidence="3" key="1">
    <citation type="submission" date="2025-08" db="UniProtKB">
        <authorList>
            <consortium name="RefSeq"/>
        </authorList>
    </citation>
    <scope>IDENTIFICATION</scope>
    <source>
        <tissue evidence="3">Whole blood</tissue>
    </source>
</reference>
<evidence type="ECO:0000313" key="2">
    <source>
        <dbReference type="Proteomes" id="UP001165780"/>
    </source>
</evidence>
<dbReference type="RefSeq" id="XP_053758873.1">
    <property type="nucleotide sequence ID" value="XM_053902898.1"/>
</dbReference>
<feature type="region of interest" description="Disordered" evidence="1">
    <location>
        <begin position="196"/>
        <end position="300"/>
    </location>
</feature>
<feature type="region of interest" description="Disordered" evidence="1">
    <location>
        <begin position="111"/>
        <end position="138"/>
    </location>
</feature>
<dbReference type="GeneID" id="128777120"/>